<evidence type="ECO:0000313" key="2">
    <source>
        <dbReference type="Proteomes" id="UP000278807"/>
    </source>
</evidence>
<dbReference type="EMBL" id="UZAE01013140">
    <property type="protein sequence ID" value="VDO08421.1"/>
    <property type="molecule type" value="Genomic_DNA"/>
</dbReference>
<keyword evidence="2" id="KW-1185">Reference proteome</keyword>
<evidence type="ECO:0000313" key="1">
    <source>
        <dbReference type="EMBL" id="VDO08421.1"/>
    </source>
</evidence>
<proteinExistence type="predicted"/>
<name>A0A158QJ03_RODNA</name>
<reference evidence="1 2" key="2">
    <citation type="submission" date="2018-11" db="EMBL/GenBank/DDBJ databases">
        <authorList>
            <consortium name="Pathogen Informatics"/>
        </authorList>
    </citation>
    <scope>NUCLEOTIDE SEQUENCE [LARGE SCALE GENOMIC DNA]</scope>
</reference>
<protein>
    <submittedName>
        <fullName evidence="3">ZU5 domain-containing protein</fullName>
    </submittedName>
</protein>
<evidence type="ECO:0000313" key="3">
    <source>
        <dbReference type="WBParaSite" id="HNAJ_0001064501-mRNA-1"/>
    </source>
</evidence>
<reference evidence="3" key="1">
    <citation type="submission" date="2016-04" db="UniProtKB">
        <authorList>
            <consortium name="WormBaseParasite"/>
        </authorList>
    </citation>
    <scope>IDENTIFICATION</scope>
</reference>
<dbReference type="STRING" id="102285.A0A158QJ03"/>
<gene>
    <name evidence="1" type="ORF">HNAJ_LOCUS10640</name>
</gene>
<dbReference type="Proteomes" id="UP000278807">
    <property type="component" value="Unassembled WGS sequence"/>
</dbReference>
<dbReference type="WBParaSite" id="HNAJ_0001064501-mRNA-1">
    <property type="protein sequence ID" value="HNAJ_0001064501-mRNA-1"/>
    <property type="gene ID" value="HNAJ_0001064501"/>
</dbReference>
<sequence length="227" mass="24589">MPTPRSDTGAAHIPGVGDIVVGTQVGALLIPIKVYMTKNDVVNLAVKIPLTEGSQQIQISVQYLHEKVVDMKDLEEVGIQCDEEVYVAGVTASKPKYIGDSYGPDRVAAEASRITSAHTGEGGRQFTFTELSNPPAITSQYSPSAKPSEQSGIRCHCGRHFAAVSASSSPVEISCSSVYTLGGINEFEDIIARVERNNLQNGEVIPLQLMIEEREKGNPQWLEIMQF</sequence>
<accession>A0A158QJ03</accession>
<dbReference type="AlphaFoldDB" id="A0A158QJ03"/>
<organism evidence="3">
    <name type="scientific">Rodentolepis nana</name>
    <name type="common">Dwarf tapeworm</name>
    <name type="synonym">Hymenolepis nana</name>
    <dbReference type="NCBI Taxonomy" id="102285"/>
    <lineage>
        <taxon>Eukaryota</taxon>
        <taxon>Metazoa</taxon>
        <taxon>Spiralia</taxon>
        <taxon>Lophotrochozoa</taxon>
        <taxon>Platyhelminthes</taxon>
        <taxon>Cestoda</taxon>
        <taxon>Eucestoda</taxon>
        <taxon>Cyclophyllidea</taxon>
        <taxon>Hymenolepididae</taxon>
        <taxon>Rodentolepis</taxon>
    </lineage>
</organism>